<evidence type="ECO:0000256" key="3">
    <source>
        <dbReference type="ARBA" id="ARBA00023015"/>
    </source>
</evidence>
<keyword evidence="4 7" id="KW-0238">DNA-binding</keyword>
<dbReference type="InterPro" id="IPR011006">
    <property type="entry name" value="CheY-like_superfamily"/>
</dbReference>
<dbReference type="SMART" id="SM00862">
    <property type="entry name" value="Trans_reg_C"/>
    <property type="match status" value="1"/>
</dbReference>
<evidence type="ECO:0000256" key="2">
    <source>
        <dbReference type="ARBA" id="ARBA00023012"/>
    </source>
</evidence>
<keyword evidence="11" id="KW-1185">Reference proteome</keyword>
<dbReference type="SUPFAM" id="SSF52172">
    <property type="entry name" value="CheY-like"/>
    <property type="match status" value="1"/>
</dbReference>
<dbReference type="RefSeq" id="WP_273909615.1">
    <property type="nucleotide sequence ID" value="NZ_JAMDGX010000016.1"/>
</dbReference>
<dbReference type="SMART" id="SM00448">
    <property type="entry name" value="REC"/>
    <property type="match status" value="1"/>
</dbReference>
<evidence type="ECO:0000256" key="6">
    <source>
        <dbReference type="PROSITE-ProRule" id="PRU00169"/>
    </source>
</evidence>
<name>A0ABT5NN46_9PSED</name>
<evidence type="ECO:0000256" key="1">
    <source>
        <dbReference type="ARBA" id="ARBA00022553"/>
    </source>
</evidence>
<reference evidence="10 11" key="1">
    <citation type="submission" date="2022-05" db="EMBL/GenBank/DDBJ databases">
        <title>Novel Pseudomonas spp. Isolated from a Rainbow Trout Aquaculture Facility.</title>
        <authorList>
            <person name="Testerman T."/>
            <person name="Graf J."/>
        </authorList>
    </citation>
    <scope>NUCLEOTIDE SEQUENCE [LARGE SCALE GENOMIC DNA]</scope>
    <source>
        <strain evidence="10 11">ID681</strain>
    </source>
</reference>
<dbReference type="Pfam" id="PF00072">
    <property type="entry name" value="Response_reg"/>
    <property type="match status" value="1"/>
</dbReference>
<evidence type="ECO:0000259" key="9">
    <source>
        <dbReference type="PROSITE" id="PS51755"/>
    </source>
</evidence>
<feature type="domain" description="OmpR/PhoB-type" evidence="9">
    <location>
        <begin position="117"/>
        <end position="221"/>
    </location>
</feature>
<keyword evidence="1 6" id="KW-0597">Phosphoprotein</keyword>
<dbReference type="SUPFAM" id="SSF46894">
    <property type="entry name" value="C-terminal effector domain of the bipartite response regulators"/>
    <property type="match status" value="1"/>
</dbReference>
<dbReference type="CDD" id="cd00383">
    <property type="entry name" value="trans_reg_C"/>
    <property type="match status" value="1"/>
</dbReference>
<gene>
    <name evidence="10" type="ORF">M5G11_03460</name>
</gene>
<dbReference type="InterPro" id="IPR039420">
    <property type="entry name" value="WalR-like"/>
</dbReference>
<keyword evidence="3" id="KW-0805">Transcription regulation</keyword>
<keyword evidence="2" id="KW-0902">Two-component regulatory system</keyword>
<accession>A0ABT5NN46</accession>
<evidence type="ECO:0000259" key="8">
    <source>
        <dbReference type="PROSITE" id="PS50110"/>
    </source>
</evidence>
<evidence type="ECO:0000256" key="7">
    <source>
        <dbReference type="PROSITE-ProRule" id="PRU01091"/>
    </source>
</evidence>
<dbReference type="EMBL" id="JAMDGY010000011">
    <property type="protein sequence ID" value="MDD0989583.1"/>
    <property type="molecule type" value="Genomic_DNA"/>
</dbReference>
<dbReference type="InterPro" id="IPR001867">
    <property type="entry name" value="OmpR/PhoB-type_DNA-bd"/>
</dbReference>
<feature type="DNA-binding region" description="OmpR/PhoB-type" evidence="7">
    <location>
        <begin position="117"/>
        <end position="221"/>
    </location>
</feature>
<dbReference type="PROSITE" id="PS50110">
    <property type="entry name" value="RESPONSE_REGULATORY"/>
    <property type="match status" value="1"/>
</dbReference>
<dbReference type="Gene3D" id="3.40.50.2300">
    <property type="match status" value="1"/>
</dbReference>
<evidence type="ECO:0000256" key="5">
    <source>
        <dbReference type="ARBA" id="ARBA00023163"/>
    </source>
</evidence>
<organism evidence="10 11">
    <name type="scientific">Pseudomonas fontis</name>
    <dbReference type="NCBI Taxonomy" id="2942633"/>
    <lineage>
        <taxon>Bacteria</taxon>
        <taxon>Pseudomonadati</taxon>
        <taxon>Pseudomonadota</taxon>
        <taxon>Gammaproteobacteria</taxon>
        <taxon>Pseudomonadales</taxon>
        <taxon>Pseudomonadaceae</taxon>
        <taxon>Pseudomonas</taxon>
    </lineage>
</organism>
<dbReference type="PANTHER" id="PTHR48111">
    <property type="entry name" value="REGULATOR OF RPOS"/>
    <property type="match status" value="1"/>
</dbReference>
<comment type="caution">
    <text evidence="10">The sequence shown here is derived from an EMBL/GenBank/DDBJ whole genome shotgun (WGS) entry which is preliminary data.</text>
</comment>
<keyword evidence="5" id="KW-0804">Transcription</keyword>
<dbReference type="PROSITE" id="PS51755">
    <property type="entry name" value="OMPR_PHOB"/>
    <property type="match status" value="1"/>
</dbReference>
<dbReference type="InterPro" id="IPR036388">
    <property type="entry name" value="WH-like_DNA-bd_sf"/>
</dbReference>
<dbReference type="InterPro" id="IPR016032">
    <property type="entry name" value="Sig_transdc_resp-reg_C-effctor"/>
</dbReference>
<evidence type="ECO:0000256" key="4">
    <source>
        <dbReference type="ARBA" id="ARBA00023125"/>
    </source>
</evidence>
<dbReference type="InterPro" id="IPR001789">
    <property type="entry name" value="Sig_transdc_resp-reg_receiver"/>
</dbReference>
<dbReference type="Proteomes" id="UP001148203">
    <property type="component" value="Unassembled WGS sequence"/>
</dbReference>
<protein>
    <submittedName>
        <fullName evidence="10">Response regulator transcription factor</fullName>
    </submittedName>
</protein>
<feature type="domain" description="Response regulatory" evidence="8">
    <location>
        <begin position="3"/>
        <end position="117"/>
    </location>
</feature>
<proteinExistence type="predicted"/>
<sequence length="227" mass="25627">MTDLILLEDEPVLAQELFEFLEECGYRTEVAADLAQFAQVFDAQRHGLAVIDLNLPDGDGLDLIRRMRESGHRLGIVVLTARGTTRERIAGLGGGADYYLSKGCDLDELAAVLCALERRLQFDGHDELWRLDWRPRRLLVPGGEAVRLSQQDLLVLNTLMAQAGKVVSRQQIVEALGESYLDYDQRRLDTQMRRLRRNIEEASGQVLPVKTLRNAGYCFYSPARIVL</sequence>
<evidence type="ECO:0000313" key="10">
    <source>
        <dbReference type="EMBL" id="MDD0989583.1"/>
    </source>
</evidence>
<evidence type="ECO:0000313" key="11">
    <source>
        <dbReference type="Proteomes" id="UP001148203"/>
    </source>
</evidence>
<dbReference type="Gene3D" id="1.10.10.10">
    <property type="entry name" value="Winged helix-like DNA-binding domain superfamily/Winged helix DNA-binding domain"/>
    <property type="match status" value="1"/>
</dbReference>
<dbReference type="Pfam" id="PF00486">
    <property type="entry name" value="Trans_reg_C"/>
    <property type="match status" value="1"/>
</dbReference>
<dbReference type="PANTHER" id="PTHR48111:SF1">
    <property type="entry name" value="TWO-COMPONENT RESPONSE REGULATOR ORR33"/>
    <property type="match status" value="1"/>
</dbReference>
<feature type="modified residue" description="4-aspartylphosphate" evidence="6">
    <location>
        <position position="52"/>
    </location>
</feature>